<dbReference type="NCBIfam" id="TIGR01572">
    <property type="entry name" value="A_thl_para_3677"/>
    <property type="match status" value="1"/>
</dbReference>
<dbReference type="Gramene" id="fgenesh1_pg.C_scaffold_7001000">
    <property type="protein sequence ID" value="fgenesh1_pg.C_scaffold_7001000"/>
    <property type="gene ID" value="fgenesh1_pg.C_scaffold_7001000"/>
</dbReference>
<dbReference type="HOGENOM" id="CLU_053767_2_3_1"/>
<keyword evidence="2" id="KW-1185">Reference proteome</keyword>
<protein>
    <submittedName>
        <fullName evidence="1">Uncharacterized protein</fullName>
    </submittedName>
</protein>
<gene>
    <name evidence="1" type="ORF">ARALYDRAFT_353827</name>
</gene>
<dbReference type="PANTHER" id="PTHR31260:SF74">
    <property type="entry name" value="(RAPE) HYPOTHETICAL PROTEIN"/>
    <property type="match status" value="1"/>
</dbReference>
<dbReference type="PANTHER" id="PTHR31260">
    <property type="entry name" value="CYSTATIN/MONELLIN SUPERFAMILY PROTEIN"/>
    <property type="match status" value="1"/>
</dbReference>
<evidence type="ECO:0000313" key="2">
    <source>
        <dbReference type="Proteomes" id="UP000008694"/>
    </source>
</evidence>
<evidence type="ECO:0000313" key="1">
    <source>
        <dbReference type="EMBL" id="EFH45671.1"/>
    </source>
</evidence>
<dbReference type="AlphaFoldDB" id="D7MCH8"/>
<dbReference type="EMBL" id="GL348719">
    <property type="protein sequence ID" value="EFH45671.1"/>
    <property type="molecule type" value="Genomic_DNA"/>
</dbReference>
<organism evidence="2">
    <name type="scientific">Arabidopsis lyrata subsp. lyrata</name>
    <name type="common">Lyre-leaved rock-cress</name>
    <dbReference type="NCBI Taxonomy" id="81972"/>
    <lineage>
        <taxon>Eukaryota</taxon>
        <taxon>Viridiplantae</taxon>
        <taxon>Streptophyta</taxon>
        <taxon>Embryophyta</taxon>
        <taxon>Tracheophyta</taxon>
        <taxon>Spermatophyta</taxon>
        <taxon>Magnoliopsida</taxon>
        <taxon>eudicotyledons</taxon>
        <taxon>Gunneridae</taxon>
        <taxon>Pentapetalae</taxon>
        <taxon>rosids</taxon>
        <taxon>malvids</taxon>
        <taxon>Brassicales</taxon>
        <taxon>Brassicaceae</taxon>
        <taxon>Camelineae</taxon>
        <taxon>Arabidopsis</taxon>
    </lineage>
</organism>
<reference evidence="2" key="1">
    <citation type="journal article" date="2011" name="Nat. Genet.">
        <title>The Arabidopsis lyrata genome sequence and the basis of rapid genome size change.</title>
        <authorList>
            <person name="Hu T.T."/>
            <person name="Pattyn P."/>
            <person name="Bakker E.G."/>
            <person name="Cao J."/>
            <person name="Cheng J.-F."/>
            <person name="Clark R.M."/>
            <person name="Fahlgren N."/>
            <person name="Fawcett J.A."/>
            <person name="Grimwood J."/>
            <person name="Gundlach H."/>
            <person name="Haberer G."/>
            <person name="Hollister J.D."/>
            <person name="Ossowski S."/>
            <person name="Ottilar R.P."/>
            <person name="Salamov A.A."/>
            <person name="Schneeberger K."/>
            <person name="Spannagl M."/>
            <person name="Wang X."/>
            <person name="Yang L."/>
            <person name="Nasrallah M.E."/>
            <person name="Bergelson J."/>
            <person name="Carrington J.C."/>
            <person name="Gaut B.S."/>
            <person name="Schmutz J."/>
            <person name="Mayer K.F.X."/>
            <person name="Van de Peer Y."/>
            <person name="Grigoriev I.V."/>
            <person name="Nordborg M."/>
            <person name="Weigel D."/>
            <person name="Guo Y.-L."/>
        </authorList>
    </citation>
    <scope>NUCLEOTIDE SEQUENCE [LARGE SCALE GENOMIC DNA]</scope>
    <source>
        <strain evidence="2">cv. MN47</strain>
    </source>
</reference>
<proteinExistence type="predicted"/>
<dbReference type="Pfam" id="PF04776">
    <property type="entry name" value="protein_MS5"/>
    <property type="match status" value="1"/>
</dbReference>
<sequence>MDPAINSVFSFQTLLSDVGATPGIHLTLRTLACRIKCNKPTKDYWDGTSVDDFYHGEMPKLFPDDVLASGSKRFYEVQEADLRENDWLQLFTEIAFFSKAELKLMAPPLLEIKKIVIETKEEYTIEAREKLKADSAIFYISYKCTGDASSARGLAGDHEGIIRKTMDGKPEHMCIEVARETEEYIPSDNESLLF</sequence>
<accession>D7MCH8</accession>
<dbReference type="Proteomes" id="UP000008694">
    <property type="component" value="Unassembled WGS sequence"/>
</dbReference>
<name>D7MCH8_ARALL</name>
<dbReference type="InterPro" id="IPR006462">
    <property type="entry name" value="MS5"/>
</dbReference>